<feature type="compositionally biased region" description="Basic and acidic residues" evidence="1">
    <location>
        <begin position="62"/>
        <end position="78"/>
    </location>
</feature>
<dbReference type="GO" id="GO:0008168">
    <property type="term" value="F:methyltransferase activity"/>
    <property type="evidence" value="ECO:0007669"/>
    <property type="project" value="UniProtKB-KW"/>
</dbReference>
<dbReference type="STRING" id="1045558.SAMN05216175_11827"/>
<dbReference type="Proteomes" id="UP000198623">
    <property type="component" value="Unassembled WGS sequence"/>
</dbReference>
<accession>A0A1I2VQZ1</accession>
<name>A0A1I2VQZ1_9GAMM</name>
<dbReference type="EMBL" id="FOOU01000018">
    <property type="protein sequence ID" value="SFG90849.1"/>
    <property type="molecule type" value="Genomic_DNA"/>
</dbReference>
<dbReference type="InterPro" id="IPR007470">
    <property type="entry name" value="HemX"/>
</dbReference>
<dbReference type="PANTHER" id="PTHR38043">
    <property type="entry name" value="PROTEIN HEMX"/>
    <property type="match status" value="1"/>
</dbReference>
<dbReference type="RefSeq" id="WP_232349037.1">
    <property type="nucleotide sequence ID" value="NZ_FOOU01000018.1"/>
</dbReference>
<keyword evidence="3" id="KW-1185">Reference proteome</keyword>
<evidence type="ECO:0000256" key="1">
    <source>
        <dbReference type="SAM" id="MobiDB-lite"/>
    </source>
</evidence>
<dbReference type="Pfam" id="PF04375">
    <property type="entry name" value="HemX"/>
    <property type="match status" value="1"/>
</dbReference>
<keyword evidence="2" id="KW-0489">Methyltransferase</keyword>
<feature type="region of interest" description="Disordered" evidence="1">
    <location>
        <begin position="1"/>
        <end position="91"/>
    </location>
</feature>
<dbReference type="GO" id="GO:0032259">
    <property type="term" value="P:methylation"/>
    <property type="evidence" value="ECO:0007669"/>
    <property type="project" value="UniProtKB-KW"/>
</dbReference>
<evidence type="ECO:0000313" key="3">
    <source>
        <dbReference type="Proteomes" id="UP000198623"/>
    </source>
</evidence>
<feature type="compositionally biased region" description="Polar residues" evidence="1">
    <location>
        <begin position="33"/>
        <end position="61"/>
    </location>
</feature>
<keyword evidence="2" id="KW-0808">Transferase</keyword>
<reference evidence="3" key="1">
    <citation type="submission" date="2016-10" db="EMBL/GenBank/DDBJ databases">
        <authorList>
            <person name="Varghese N."/>
            <person name="Submissions S."/>
        </authorList>
    </citation>
    <scope>NUCLEOTIDE SEQUENCE [LARGE SCALE GENOMIC DNA]</scope>
    <source>
        <strain evidence="3">CGMCC 1.10971</strain>
    </source>
</reference>
<gene>
    <name evidence="2" type="ORF">SAMN05216175_11827</name>
</gene>
<organism evidence="2 3">
    <name type="scientific">Neptunomonas qingdaonensis</name>
    <dbReference type="NCBI Taxonomy" id="1045558"/>
    <lineage>
        <taxon>Bacteria</taxon>
        <taxon>Pseudomonadati</taxon>
        <taxon>Pseudomonadota</taxon>
        <taxon>Gammaproteobacteria</taxon>
        <taxon>Oceanospirillales</taxon>
        <taxon>Oceanospirillaceae</taxon>
        <taxon>Neptunomonas</taxon>
    </lineage>
</organism>
<proteinExistence type="predicted"/>
<evidence type="ECO:0000313" key="2">
    <source>
        <dbReference type="EMBL" id="SFG90849.1"/>
    </source>
</evidence>
<dbReference type="PANTHER" id="PTHR38043:SF1">
    <property type="entry name" value="PROTEIN HEMX"/>
    <property type="match status" value="1"/>
</dbReference>
<dbReference type="AlphaFoldDB" id="A0A1I2VQZ1"/>
<sequence>MKHTEKKTQTTVDAVIESKTAPMEQETEKQKNAKTVDSSADTIDQSNIEKNSNIGKSNAVNEQRETPELTPEPAKEEPAPPAPPAEEKQGATWPGKLALIISIIALGGTGYQYWYSIQNQQNDSASIDNLKQEVSKAVADVNSQLTDTKSLVTSQVSSVNQNLTLLQSQSSKEQQGIEELQTRLTESIQQVTAKQTNTRKDWLLAEVEYLLRLANQRILMENTSSGALSLLKSADKILKETEDVSIYAVRKTLASDIAALESVPTYDLEGSYLKLAALTEQISNLRLVPLTDKNKLPSLIEEITPETMSETWSSGLKESWAKAVDKVEKLVVVQHRDEPIEPLLSPEQNYYLQQNLHLMLEQAQLALLQKNQIAFDRSLAKAEDWTSTYFEEKDATTQALLRGITELKALKISPEMPNISGSLNALKTYLKQVTKLKEEGAA</sequence>
<protein>
    <submittedName>
        <fullName evidence="2">Uroporphyrin-3 C-methyltransferase</fullName>
    </submittedName>
</protein>